<name>A0A392RVN9_9FABA</name>
<organism evidence="1 2">
    <name type="scientific">Trifolium medium</name>
    <dbReference type="NCBI Taxonomy" id="97028"/>
    <lineage>
        <taxon>Eukaryota</taxon>
        <taxon>Viridiplantae</taxon>
        <taxon>Streptophyta</taxon>
        <taxon>Embryophyta</taxon>
        <taxon>Tracheophyta</taxon>
        <taxon>Spermatophyta</taxon>
        <taxon>Magnoliopsida</taxon>
        <taxon>eudicotyledons</taxon>
        <taxon>Gunneridae</taxon>
        <taxon>Pentapetalae</taxon>
        <taxon>rosids</taxon>
        <taxon>fabids</taxon>
        <taxon>Fabales</taxon>
        <taxon>Fabaceae</taxon>
        <taxon>Papilionoideae</taxon>
        <taxon>50 kb inversion clade</taxon>
        <taxon>NPAAA clade</taxon>
        <taxon>Hologalegina</taxon>
        <taxon>IRL clade</taxon>
        <taxon>Trifolieae</taxon>
        <taxon>Trifolium</taxon>
    </lineage>
</organism>
<comment type="caution">
    <text evidence="1">The sequence shown here is derived from an EMBL/GenBank/DDBJ whole genome shotgun (WGS) entry which is preliminary data.</text>
</comment>
<accession>A0A392RVN9</accession>
<dbReference type="AlphaFoldDB" id="A0A392RVN9"/>
<protein>
    <submittedName>
        <fullName evidence="1">Uncharacterized protein</fullName>
    </submittedName>
</protein>
<sequence>MQNLDLLPSRLREVHAAGTGTPVFLQTARGVGSSVGNNSLWMITSSESFLSSDYGTIGFTAITMLS</sequence>
<dbReference type="Proteomes" id="UP000265520">
    <property type="component" value="Unassembled WGS sequence"/>
</dbReference>
<evidence type="ECO:0000313" key="2">
    <source>
        <dbReference type="Proteomes" id="UP000265520"/>
    </source>
</evidence>
<reference evidence="1 2" key="1">
    <citation type="journal article" date="2018" name="Front. Plant Sci.">
        <title>Red Clover (Trifolium pratense) and Zigzag Clover (T. medium) - A Picture of Genomic Similarities and Differences.</title>
        <authorList>
            <person name="Dluhosova J."/>
            <person name="Istvanek J."/>
            <person name="Nedelnik J."/>
            <person name="Repkova J."/>
        </authorList>
    </citation>
    <scope>NUCLEOTIDE SEQUENCE [LARGE SCALE GENOMIC DNA]</scope>
    <source>
        <strain evidence="2">cv. 10/8</strain>
        <tissue evidence="1">Leaf</tissue>
    </source>
</reference>
<evidence type="ECO:0000313" key="1">
    <source>
        <dbReference type="EMBL" id="MCI40232.1"/>
    </source>
</evidence>
<proteinExistence type="predicted"/>
<keyword evidence="2" id="KW-1185">Reference proteome</keyword>
<dbReference type="EMBL" id="LXQA010277448">
    <property type="protein sequence ID" value="MCI40232.1"/>
    <property type="molecule type" value="Genomic_DNA"/>
</dbReference>